<comment type="caution">
    <text evidence="3">The sequence shown here is derived from an EMBL/GenBank/DDBJ whole genome shotgun (WGS) entry which is preliminary data.</text>
</comment>
<name>A0ABD6DPR3_9EURY</name>
<dbReference type="RefSeq" id="WP_256308360.1">
    <property type="nucleotide sequence ID" value="NZ_JANHAW010000002.1"/>
</dbReference>
<dbReference type="PANTHER" id="PTHR43031:SF1">
    <property type="entry name" value="PYRIDINE NUCLEOTIDE-DISULPHIDE OXIDOREDUCTASE"/>
    <property type="match status" value="1"/>
</dbReference>
<feature type="compositionally biased region" description="Gly residues" evidence="1">
    <location>
        <begin position="108"/>
        <end position="118"/>
    </location>
</feature>
<dbReference type="InterPro" id="IPR001763">
    <property type="entry name" value="Rhodanese-like_dom"/>
</dbReference>
<protein>
    <submittedName>
        <fullName evidence="3">Rhodanese-like domain-containing protein</fullName>
    </submittedName>
</protein>
<dbReference type="EMBL" id="JBHUDP010000001">
    <property type="protein sequence ID" value="MFD1684139.1"/>
    <property type="molecule type" value="Genomic_DNA"/>
</dbReference>
<sequence length="126" mass="13007">MVTETTPEKLASRLDDEDVAVVDIRDPSSYAAGHIEGAVNVPPNRLSPAALDSPWARAEEVVVSCYVGKSSKRVATVLSEHLDAEVSSLRGGFDAWDGPVADGHRNSGSGGSGNGGTASGRTDAPF</sequence>
<feature type="region of interest" description="Disordered" evidence="1">
    <location>
        <begin position="94"/>
        <end position="126"/>
    </location>
</feature>
<dbReference type="Proteomes" id="UP001597092">
    <property type="component" value="Unassembled WGS sequence"/>
</dbReference>
<dbReference type="SMART" id="SM00450">
    <property type="entry name" value="RHOD"/>
    <property type="match status" value="1"/>
</dbReference>
<evidence type="ECO:0000313" key="3">
    <source>
        <dbReference type="EMBL" id="MFD1684139.1"/>
    </source>
</evidence>
<dbReference type="AlphaFoldDB" id="A0ABD6DPR3"/>
<dbReference type="Gene3D" id="3.40.250.10">
    <property type="entry name" value="Rhodanese-like domain"/>
    <property type="match status" value="1"/>
</dbReference>
<feature type="domain" description="Rhodanese" evidence="2">
    <location>
        <begin position="15"/>
        <end position="102"/>
    </location>
</feature>
<evidence type="ECO:0000259" key="2">
    <source>
        <dbReference type="PROSITE" id="PS50206"/>
    </source>
</evidence>
<dbReference type="CDD" id="cd00158">
    <property type="entry name" value="RHOD"/>
    <property type="match status" value="1"/>
</dbReference>
<accession>A0ABD6DPR3</accession>
<proteinExistence type="predicted"/>
<dbReference type="PANTHER" id="PTHR43031">
    <property type="entry name" value="FAD-DEPENDENT OXIDOREDUCTASE"/>
    <property type="match status" value="1"/>
</dbReference>
<reference evidence="3 4" key="1">
    <citation type="journal article" date="2019" name="Int. J. Syst. Evol. Microbiol.">
        <title>The Global Catalogue of Microorganisms (GCM) 10K type strain sequencing project: providing services to taxonomists for standard genome sequencing and annotation.</title>
        <authorList>
            <consortium name="The Broad Institute Genomics Platform"/>
            <consortium name="The Broad Institute Genome Sequencing Center for Infectious Disease"/>
            <person name="Wu L."/>
            <person name="Ma J."/>
        </authorList>
    </citation>
    <scope>NUCLEOTIDE SEQUENCE [LARGE SCALE GENOMIC DNA]</scope>
    <source>
        <strain evidence="3 4">CGMCC 1.10387</strain>
    </source>
</reference>
<dbReference type="Pfam" id="PF00581">
    <property type="entry name" value="Rhodanese"/>
    <property type="match status" value="1"/>
</dbReference>
<organism evidence="3 4">
    <name type="scientific">Halobellus litoreus</name>
    <dbReference type="NCBI Taxonomy" id="755310"/>
    <lineage>
        <taxon>Archaea</taxon>
        <taxon>Methanobacteriati</taxon>
        <taxon>Methanobacteriota</taxon>
        <taxon>Stenosarchaea group</taxon>
        <taxon>Halobacteria</taxon>
        <taxon>Halobacteriales</taxon>
        <taxon>Haloferacaceae</taxon>
        <taxon>Halobellus</taxon>
    </lineage>
</organism>
<dbReference type="InterPro" id="IPR050229">
    <property type="entry name" value="GlpE_sulfurtransferase"/>
</dbReference>
<keyword evidence="4" id="KW-1185">Reference proteome</keyword>
<gene>
    <name evidence="3" type="ORF">ACFSAS_00765</name>
</gene>
<dbReference type="SUPFAM" id="SSF52821">
    <property type="entry name" value="Rhodanese/Cell cycle control phosphatase"/>
    <property type="match status" value="1"/>
</dbReference>
<evidence type="ECO:0000313" key="4">
    <source>
        <dbReference type="Proteomes" id="UP001597092"/>
    </source>
</evidence>
<evidence type="ECO:0000256" key="1">
    <source>
        <dbReference type="SAM" id="MobiDB-lite"/>
    </source>
</evidence>
<dbReference type="PROSITE" id="PS50206">
    <property type="entry name" value="RHODANESE_3"/>
    <property type="match status" value="1"/>
</dbReference>
<dbReference type="InterPro" id="IPR036873">
    <property type="entry name" value="Rhodanese-like_dom_sf"/>
</dbReference>